<gene>
    <name evidence="3" type="ORF">FHK04_02790</name>
</gene>
<evidence type="ECO:0000313" key="3">
    <source>
        <dbReference type="EMBL" id="TNV70169.1"/>
    </source>
</evidence>
<dbReference type="RefSeq" id="WP_140185377.1">
    <property type="nucleotide sequence ID" value="NZ_VENO01000001.1"/>
</dbReference>
<protein>
    <submittedName>
        <fullName evidence="3">Gfo/Idh/MocA family oxidoreductase</fullName>
    </submittedName>
</protein>
<dbReference type="EMBL" id="VENO01000001">
    <property type="protein sequence ID" value="TNV70169.1"/>
    <property type="molecule type" value="Genomic_DNA"/>
</dbReference>
<accession>A0A5C5EAI9</accession>
<dbReference type="SUPFAM" id="SSF55347">
    <property type="entry name" value="Glyceraldehyde-3-phosphate dehydrogenase-like, C-terminal domain"/>
    <property type="match status" value="1"/>
</dbReference>
<reference evidence="3 4" key="1">
    <citation type="submission" date="2019-06" db="EMBL/GenBank/DDBJ databases">
        <title>Description Trichococcus psychrophilus sp. nov., isolated from a cold spring, by genomic and phenotypic analyses.</title>
        <authorList>
            <person name="Zakharyuk A."/>
        </authorList>
    </citation>
    <scope>NUCLEOTIDE SEQUENCE [LARGE SCALE GENOMIC DNA]</scope>
    <source>
        <strain evidence="3 4">SKBG</strain>
    </source>
</reference>
<keyword evidence="4" id="KW-1185">Reference proteome</keyword>
<evidence type="ECO:0000313" key="4">
    <source>
        <dbReference type="Proteomes" id="UP000313395"/>
    </source>
</evidence>
<dbReference type="InterPro" id="IPR052515">
    <property type="entry name" value="Gfo/Idh/MocA_Oxidoreductase"/>
</dbReference>
<comment type="caution">
    <text evidence="3">The sequence shown here is derived from an EMBL/GenBank/DDBJ whole genome shotgun (WGS) entry which is preliminary data.</text>
</comment>
<feature type="domain" description="Gfo/Idh/MocA-like oxidoreductase N-terminal" evidence="1">
    <location>
        <begin position="2"/>
        <end position="115"/>
    </location>
</feature>
<proteinExistence type="predicted"/>
<dbReference type="Pfam" id="PF01408">
    <property type="entry name" value="GFO_IDH_MocA"/>
    <property type="match status" value="1"/>
</dbReference>
<feature type="domain" description="GFO/IDH/MocA-like oxidoreductase" evidence="2">
    <location>
        <begin position="125"/>
        <end position="249"/>
    </location>
</feature>
<dbReference type="InterPro" id="IPR036291">
    <property type="entry name" value="NAD(P)-bd_dom_sf"/>
</dbReference>
<sequence length="339" mass="38126">MLRAAIIGLGDVSPVHKYAIDASDNGELVAVCDVNEALKTKYPDVPFYTDVETMLEKEDLDVVHICLPHYLHYPITKLCVEKGVHVFQEKPLALDYEEGLKTLALAEESSKKIGVCFQNRYNETFLELKRLLADESVGAVKAVKGLVAWHRPETYYTTKPWRGQMEFAGGGSIINQAIHTLDLMQVLGGEIDRCKASLSNLTDYDIEVEDTAVANFTFKNGARGFYMSTNAYVENSSVELQVITEKAKFTIKDNCLYRSNSSGEKELHLQDTPMQGTKFYYGPSHSALIQRFYNAIETDTDDYVTVRDALPAMLMIDAMKLSSKEKRTIEMEEIINVES</sequence>
<organism evidence="3 4">
    <name type="scientific">Trichococcus shcherbakoviae subsp. psychrophilus</name>
    <dbReference type="NCBI Taxonomy" id="2585775"/>
    <lineage>
        <taxon>Bacteria</taxon>
        <taxon>Bacillati</taxon>
        <taxon>Bacillota</taxon>
        <taxon>Bacilli</taxon>
        <taxon>Lactobacillales</taxon>
        <taxon>Carnobacteriaceae</taxon>
        <taxon>Trichococcus</taxon>
    </lineage>
</organism>
<dbReference type="Gene3D" id="3.40.50.720">
    <property type="entry name" value="NAD(P)-binding Rossmann-like Domain"/>
    <property type="match status" value="1"/>
</dbReference>
<dbReference type="PANTHER" id="PTHR43249">
    <property type="entry name" value="UDP-N-ACETYL-2-AMINO-2-DEOXY-D-GLUCURONATE OXIDASE"/>
    <property type="match status" value="1"/>
</dbReference>
<name>A0A5C5EAI9_9LACT</name>
<evidence type="ECO:0000259" key="1">
    <source>
        <dbReference type="Pfam" id="PF01408"/>
    </source>
</evidence>
<dbReference type="Gene3D" id="3.30.360.10">
    <property type="entry name" value="Dihydrodipicolinate Reductase, domain 2"/>
    <property type="match status" value="1"/>
</dbReference>
<dbReference type="Pfam" id="PF22725">
    <property type="entry name" value="GFO_IDH_MocA_C3"/>
    <property type="match status" value="1"/>
</dbReference>
<evidence type="ECO:0000259" key="2">
    <source>
        <dbReference type="Pfam" id="PF22725"/>
    </source>
</evidence>
<dbReference type="SUPFAM" id="SSF51735">
    <property type="entry name" value="NAD(P)-binding Rossmann-fold domains"/>
    <property type="match status" value="1"/>
</dbReference>
<dbReference type="GO" id="GO:0000166">
    <property type="term" value="F:nucleotide binding"/>
    <property type="evidence" value="ECO:0007669"/>
    <property type="project" value="InterPro"/>
</dbReference>
<dbReference type="InterPro" id="IPR000683">
    <property type="entry name" value="Gfo/Idh/MocA-like_OxRdtase_N"/>
</dbReference>
<dbReference type="Proteomes" id="UP000313395">
    <property type="component" value="Unassembled WGS sequence"/>
</dbReference>
<dbReference type="InterPro" id="IPR055170">
    <property type="entry name" value="GFO_IDH_MocA-like_dom"/>
</dbReference>
<dbReference type="AlphaFoldDB" id="A0A5C5EAI9"/>
<dbReference type="PANTHER" id="PTHR43249:SF1">
    <property type="entry name" value="D-GLUCOSIDE 3-DEHYDROGENASE"/>
    <property type="match status" value="1"/>
</dbReference>